<comment type="caution">
    <text evidence="12">The sequence shown here is derived from an EMBL/GenBank/DDBJ whole genome shotgun (WGS) entry which is preliminary data.</text>
</comment>
<comment type="similarity">
    <text evidence="1">Belongs to the disease resistance NB-LRR family.</text>
</comment>
<keyword evidence="7" id="KW-0732">Signal</keyword>
<dbReference type="InterPro" id="IPR058922">
    <property type="entry name" value="WHD_DRP"/>
</dbReference>
<dbReference type="InterPro" id="IPR027417">
    <property type="entry name" value="P-loop_NTPase"/>
</dbReference>
<dbReference type="GO" id="GO:0002758">
    <property type="term" value="P:innate immune response-activating signaling pathway"/>
    <property type="evidence" value="ECO:0007669"/>
    <property type="project" value="UniProtKB-ARBA"/>
</dbReference>
<dbReference type="Pfam" id="PF23559">
    <property type="entry name" value="WHD_DRP"/>
    <property type="match status" value="1"/>
</dbReference>
<evidence type="ECO:0000256" key="6">
    <source>
        <dbReference type="SAM" id="Coils"/>
    </source>
</evidence>
<dbReference type="GO" id="GO:0043531">
    <property type="term" value="F:ADP binding"/>
    <property type="evidence" value="ECO:0007669"/>
    <property type="project" value="InterPro"/>
</dbReference>
<dbReference type="InterPro" id="IPR036388">
    <property type="entry name" value="WH-like_DNA-bd_sf"/>
</dbReference>
<evidence type="ECO:0000256" key="4">
    <source>
        <dbReference type="ARBA" id="ARBA00022741"/>
    </source>
</evidence>
<dbReference type="GO" id="GO:0042742">
    <property type="term" value="P:defense response to bacterium"/>
    <property type="evidence" value="ECO:0007669"/>
    <property type="project" value="UniProtKB-ARBA"/>
</dbReference>
<reference evidence="12" key="2">
    <citation type="submission" date="2023-06" db="EMBL/GenBank/DDBJ databases">
        <authorList>
            <person name="Ma L."/>
            <person name="Liu K.-W."/>
            <person name="Li Z."/>
            <person name="Hsiao Y.-Y."/>
            <person name="Qi Y."/>
            <person name="Fu T."/>
            <person name="Tang G."/>
            <person name="Zhang D."/>
            <person name="Sun W.-H."/>
            <person name="Liu D.-K."/>
            <person name="Li Y."/>
            <person name="Chen G.-Z."/>
            <person name="Liu X.-D."/>
            <person name="Liao X.-Y."/>
            <person name="Jiang Y.-T."/>
            <person name="Yu X."/>
            <person name="Hao Y."/>
            <person name="Huang J."/>
            <person name="Zhao X.-W."/>
            <person name="Ke S."/>
            <person name="Chen Y.-Y."/>
            <person name="Wu W.-L."/>
            <person name="Hsu J.-L."/>
            <person name="Lin Y.-F."/>
            <person name="Huang M.-D."/>
            <person name="Li C.-Y."/>
            <person name="Huang L."/>
            <person name="Wang Z.-W."/>
            <person name="Zhao X."/>
            <person name="Zhong W.-Y."/>
            <person name="Peng D.-H."/>
            <person name="Ahmad S."/>
            <person name="Lan S."/>
            <person name="Zhang J.-S."/>
            <person name="Tsai W.-C."/>
            <person name="Van De Peer Y."/>
            <person name="Liu Z.-J."/>
        </authorList>
    </citation>
    <scope>NUCLEOTIDE SEQUENCE</scope>
    <source>
        <strain evidence="12">CP</strain>
        <tissue evidence="12">Leaves</tissue>
    </source>
</reference>
<evidence type="ECO:0000256" key="3">
    <source>
        <dbReference type="ARBA" id="ARBA00022737"/>
    </source>
</evidence>
<dbReference type="Proteomes" id="UP001180020">
    <property type="component" value="Unassembled WGS sequence"/>
</dbReference>
<feature type="chain" id="PRO_5043989963" evidence="7">
    <location>
        <begin position="19"/>
        <end position="890"/>
    </location>
</feature>
<dbReference type="SUPFAM" id="SSF52058">
    <property type="entry name" value="L domain-like"/>
    <property type="match status" value="1"/>
</dbReference>
<keyword evidence="4" id="KW-0547">Nucleotide-binding</keyword>
<name>A0AAV9CTK3_ACOCL</name>
<feature type="domain" description="Disease resistance N-terminal" evidence="9">
    <location>
        <begin position="8"/>
        <end position="104"/>
    </location>
</feature>
<dbReference type="InterPro" id="IPR044974">
    <property type="entry name" value="Disease_R_plants"/>
</dbReference>
<dbReference type="InterPro" id="IPR041118">
    <property type="entry name" value="Rx_N"/>
</dbReference>
<dbReference type="SUPFAM" id="SSF52540">
    <property type="entry name" value="P-loop containing nucleoside triphosphate hydrolases"/>
    <property type="match status" value="1"/>
</dbReference>
<dbReference type="Gene3D" id="3.40.50.300">
    <property type="entry name" value="P-loop containing nucleotide triphosphate hydrolases"/>
    <property type="match status" value="1"/>
</dbReference>
<dbReference type="InterPro" id="IPR055414">
    <property type="entry name" value="LRR_R13L4/SHOC2-like"/>
</dbReference>
<evidence type="ECO:0000259" key="8">
    <source>
        <dbReference type="Pfam" id="PF00931"/>
    </source>
</evidence>
<feature type="domain" description="Disease resistance R13L4/SHOC-2-like LRR" evidence="11">
    <location>
        <begin position="517"/>
        <end position="875"/>
    </location>
</feature>
<dbReference type="EMBL" id="JAUJYO010000017">
    <property type="protein sequence ID" value="KAK1292285.1"/>
    <property type="molecule type" value="Genomic_DNA"/>
</dbReference>
<protein>
    <submittedName>
        <fullName evidence="12">Disease resistance protein RPM1</fullName>
    </submittedName>
</protein>
<dbReference type="FunFam" id="1.10.10.10:FF:000322">
    <property type="entry name" value="Probable disease resistance protein At1g63360"/>
    <property type="match status" value="1"/>
</dbReference>
<dbReference type="Gene3D" id="3.80.10.10">
    <property type="entry name" value="Ribonuclease Inhibitor"/>
    <property type="match status" value="1"/>
</dbReference>
<evidence type="ECO:0000256" key="1">
    <source>
        <dbReference type="ARBA" id="ARBA00008894"/>
    </source>
</evidence>
<dbReference type="AlphaFoldDB" id="A0AAV9CTK3"/>
<dbReference type="CDD" id="cd14798">
    <property type="entry name" value="RX-CC_like"/>
    <property type="match status" value="1"/>
</dbReference>
<evidence type="ECO:0000313" key="12">
    <source>
        <dbReference type="EMBL" id="KAK1292285.1"/>
    </source>
</evidence>
<keyword evidence="3" id="KW-0677">Repeat</keyword>
<feature type="domain" description="NB-ARC" evidence="8">
    <location>
        <begin position="177"/>
        <end position="313"/>
    </location>
</feature>
<proteinExistence type="inferred from homology"/>
<dbReference type="Gene3D" id="1.10.8.430">
    <property type="entry name" value="Helical domain of apoptotic protease-activating factors"/>
    <property type="match status" value="1"/>
</dbReference>
<keyword evidence="2" id="KW-0433">Leucine-rich repeat</keyword>
<dbReference type="Pfam" id="PF23598">
    <property type="entry name" value="LRR_14"/>
    <property type="match status" value="1"/>
</dbReference>
<reference evidence="12" key="1">
    <citation type="journal article" date="2023" name="Nat. Commun.">
        <title>Diploid and tetraploid genomes of Acorus and the evolution of monocots.</title>
        <authorList>
            <person name="Ma L."/>
            <person name="Liu K.W."/>
            <person name="Li Z."/>
            <person name="Hsiao Y.Y."/>
            <person name="Qi Y."/>
            <person name="Fu T."/>
            <person name="Tang G.D."/>
            <person name="Zhang D."/>
            <person name="Sun W.H."/>
            <person name="Liu D.K."/>
            <person name="Li Y."/>
            <person name="Chen G.Z."/>
            <person name="Liu X.D."/>
            <person name="Liao X.Y."/>
            <person name="Jiang Y.T."/>
            <person name="Yu X."/>
            <person name="Hao Y."/>
            <person name="Huang J."/>
            <person name="Zhao X.W."/>
            <person name="Ke S."/>
            <person name="Chen Y.Y."/>
            <person name="Wu W.L."/>
            <person name="Hsu J.L."/>
            <person name="Lin Y.F."/>
            <person name="Huang M.D."/>
            <person name="Li C.Y."/>
            <person name="Huang L."/>
            <person name="Wang Z.W."/>
            <person name="Zhao X."/>
            <person name="Zhong W.Y."/>
            <person name="Peng D.H."/>
            <person name="Ahmad S."/>
            <person name="Lan S."/>
            <person name="Zhang J.S."/>
            <person name="Tsai W.C."/>
            <person name="Van de Peer Y."/>
            <person name="Liu Z.J."/>
        </authorList>
    </citation>
    <scope>NUCLEOTIDE SEQUENCE</scope>
    <source>
        <strain evidence="12">CP</strain>
    </source>
</reference>
<dbReference type="Pfam" id="PF18052">
    <property type="entry name" value="Rx_N"/>
    <property type="match status" value="1"/>
</dbReference>
<dbReference type="Gene3D" id="1.20.5.4130">
    <property type="match status" value="1"/>
</dbReference>
<feature type="domain" description="Disease resistance protein winged helix" evidence="10">
    <location>
        <begin position="400"/>
        <end position="471"/>
    </location>
</feature>
<evidence type="ECO:0000256" key="7">
    <source>
        <dbReference type="SAM" id="SignalP"/>
    </source>
</evidence>
<evidence type="ECO:0000259" key="10">
    <source>
        <dbReference type="Pfam" id="PF23559"/>
    </source>
</evidence>
<gene>
    <name evidence="12" type="primary">RPM1</name>
    <name evidence="12" type="ORF">QJS10_CPB17g00260</name>
</gene>
<evidence type="ECO:0000256" key="5">
    <source>
        <dbReference type="ARBA" id="ARBA00022821"/>
    </source>
</evidence>
<accession>A0AAV9CTK3</accession>
<dbReference type="Gene3D" id="1.10.10.10">
    <property type="entry name" value="Winged helix-like DNA-binding domain superfamily/Winged helix DNA-binding domain"/>
    <property type="match status" value="1"/>
</dbReference>
<evidence type="ECO:0000313" key="13">
    <source>
        <dbReference type="Proteomes" id="UP001180020"/>
    </source>
</evidence>
<evidence type="ECO:0000259" key="9">
    <source>
        <dbReference type="Pfam" id="PF18052"/>
    </source>
</evidence>
<dbReference type="InterPro" id="IPR002182">
    <property type="entry name" value="NB-ARC"/>
</dbReference>
<dbReference type="InterPro" id="IPR032675">
    <property type="entry name" value="LRR_dom_sf"/>
</dbReference>
<dbReference type="InterPro" id="IPR038005">
    <property type="entry name" value="RX-like_CC"/>
</dbReference>
<sequence length="890" mass="101759">MAESVVIALLKILGTVAAEETLRTFIRSALGKVSSLDRARARDEIDGVKRELESMVSFLRNADRVRDPNDSVAIWVKQVREEAYKIEDIIEEFMCWAAGQNHHPLSIKNYLRRLEDITKRLKRVKSSVQEVSERRKEYRFDVGEAQRLADEQARSHRLSELSSLVKHEQGMVGLQQSSHQVKKHFECAAWISVSRDTEPKDFLTSAAAQLFREEDSDADDTRSTIDSSTLAGKINDYLRPRRYVVILDNVWSAEYANAIIDAAFPDNDRGSRIVITTRMEGVASILAHHTHNLECLNSEDALTLICKKAFRRSSGRVLTEEFLHWAHRIISKCDGLPLAITAIGGLLSLQNTPEEWRRIHDSLDWNPNNNQELHRVNQVLMSSFEELPYYLRHCFLYCSMFPEGSSIRRKRLIRLWVAEGLVEERRGLTMEEVAEANLKELVFRSVLLVKETNDCGRIKSFRVHDVVRELALAMAEEERFSVVFRGSQASSRCTEARRLSIHTKDHQFSQAIRMPSLRSFSVFGAANFSQLFPRGMMTSLGFKLLRVLELNGTSIESVPNEVFDLFNLRFLGLRGTKVRELPKSLERLRNLETLDLFNTEMHSLPCKISKLQSLRHLFIFNKVEARKHRIRRFLFHGETLAGVWELKGLQTLRTISSSPEIARKIGRLTEMRSLSIMGVRSVHGGDLCASIAKMERLLRLCMVAANEPMREFLHLEILSPPPLHLQKLILIGQMEGVPQWFFSLNNLTHLWLLDSQIGESENPIQVLGSLPSLAHLTLDDAYKGRELRFPEQSFPALKVLCLSKMLRLVSVVILPGVMPGLRELYVRSCTELMEPPKGFHCLTKLQRLCLVLMPSEFIEKIRGARAAFKQVADVKHHYKGADGQWTVQLL</sequence>
<evidence type="ECO:0000259" key="11">
    <source>
        <dbReference type="Pfam" id="PF23598"/>
    </source>
</evidence>
<keyword evidence="5" id="KW-0611">Plant defense</keyword>
<organism evidence="12 13">
    <name type="scientific">Acorus calamus</name>
    <name type="common">Sweet flag</name>
    <dbReference type="NCBI Taxonomy" id="4465"/>
    <lineage>
        <taxon>Eukaryota</taxon>
        <taxon>Viridiplantae</taxon>
        <taxon>Streptophyta</taxon>
        <taxon>Embryophyta</taxon>
        <taxon>Tracheophyta</taxon>
        <taxon>Spermatophyta</taxon>
        <taxon>Magnoliopsida</taxon>
        <taxon>Liliopsida</taxon>
        <taxon>Acoraceae</taxon>
        <taxon>Acorus</taxon>
    </lineage>
</organism>
<keyword evidence="6" id="KW-0175">Coiled coil</keyword>
<dbReference type="InterPro" id="IPR042197">
    <property type="entry name" value="Apaf_helical"/>
</dbReference>
<dbReference type="Pfam" id="PF00931">
    <property type="entry name" value="NB-ARC"/>
    <property type="match status" value="1"/>
</dbReference>
<dbReference type="GO" id="GO:0009626">
    <property type="term" value="P:plant-type hypersensitive response"/>
    <property type="evidence" value="ECO:0007669"/>
    <property type="project" value="UniProtKB-ARBA"/>
</dbReference>
<dbReference type="PANTHER" id="PTHR23155:SF1232">
    <property type="entry name" value="OS09G0270700 PROTEIN"/>
    <property type="match status" value="1"/>
</dbReference>
<feature type="signal peptide" evidence="7">
    <location>
        <begin position="1"/>
        <end position="18"/>
    </location>
</feature>
<dbReference type="PANTHER" id="PTHR23155">
    <property type="entry name" value="DISEASE RESISTANCE PROTEIN RP"/>
    <property type="match status" value="1"/>
</dbReference>
<feature type="coiled-coil region" evidence="6">
    <location>
        <begin position="107"/>
        <end position="134"/>
    </location>
</feature>
<dbReference type="PRINTS" id="PR00364">
    <property type="entry name" value="DISEASERSIST"/>
</dbReference>
<evidence type="ECO:0000256" key="2">
    <source>
        <dbReference type="ARBA" id="ARBA00022614"/>
    </source>
</evidence>
<keyword evidence="13" id="KW-1185">Reference proteome</keyword>